<evidence type="ECO:0000256" key="1">
    <source>
        <dbReference type="ARBA" id="ARBA00044755"/>
    </source>
</evidence>
<protein>
    <submittedName>
        <fullName evidence="2">Cytoskeletal protein CcmA (Bactofilin family)</fullName>
    </submittedName>
</protein>
<evidence type="ECO:0000313" key="3">
    <source>
        <dbReference type="Proteomes" id="UP000823486"/>
    </source>
</evidence>
<gene>
    <name evidence="2" type="ORF">JOC77_002843</name>
</gene>
<comment type="similarity">
    <text evidence="1">Belongs to the bactofilin family.</text>
</comment>
<dbReference type="PANTHER" id="PTHR35024">
    <property type="entry name" value="HYPOTHETICAL CYTOSOLIC PROTEIN"/>
    <property type="match status" value="1"/>
</dbReference>
<accession>A0ABS2QJS4</accession>
<evidence type="ECO:0000313" key="2">
    <source>
        <dbReference type="EMBL" id="MBM7693403.1"/>
    </source>
</evidence>
<name>A0ABS2QJS4_9BACI</name>
<reference evidence="2 3" key="1">
    <citation type="submission" date="2021-01" db="EMBL/GenBank/DDBJ databases">
        <title>Genomic Encyclopedia of Type Strains, Phase IV (KMG-IV): sequencing the most valuable type-strain genomes for metagenomic binning, comparative biology and taxonomic classification.</title>
        <authorList>
            <person name="Goeker M."/>
        </authorList>
    </citation>
    <scope>NUCLEOTIDE SEQUENCE [LARGE SCALE GENOMIC DNA]</scope>
    <source>
        <strain evidence="2 3">DSM 105482</strain>
    </source>
</reference>
<dbReference type="InterPro" id="IPR007607">
    <property type="entry name" value="BacA/B"/>
</dbReference>
<dbReference type="Pfam" id="PF04519">
    <property type="entry name" value="Bactofilin"/>
    <property type="match status" value="1"/>
</dbReference>
<dbReference type="EMBL" id="JAFBFI010000012">
    <property type="protein sequence ID" value="MBM7693403.1"/>
    <property type="molecule type" value="Genomic_DNA"/>
</dbReference>
<comment type="caution">
    <text evidence="2">The sequence shown here is derived from an EMBL/GenBank/DDBJ whole genome shotgun (WGS) entry which is preliminary data.</text>
</comment>
<organism evidence="2 3">
    <name type="scientific">Peribacillus deserti</name>
    <dbReference type="NCBI Taxonomy" id="673318"/>
    <lineage>
        <taxon>Bacteria</taxon>
        <taxon>Bacillati</taxon>
        <taxon>Bacillota</taxon>
        <taxon>Bacilli</taxon>
        <taxon>Bacillales</taxon>
        <taxon>Bacillaceae</taxon>
        <taxon>Peribacillus</taxon>
    </lineage>
</organism>
<dbReference type="RefSeq" id="WP_204544112.1">
    <property type="nucleotide sequence ID" value="NZ_JAFBFI010000012.1"/>
</dbReference>
<dbReference type="PANTHER" id="PTHR35024:SF4">
    <property type="entry name" value="POLYMER-FORMING CYTOSKELETAL PROTEIN"/>
    <property type="match status" value="1"/>
</dbReference>
<proteinExistence type="inferred from homology"/>
<dbReference type="Proteomes" id="UP000823486">
    <property type="component" value="Unassembled WGS sequence"/>
</dbReference>
<keyword evidence="3" id="KW-1185">Reference proteome</keyword>
<sequence length="244" mass="26346">MKTETKYPLKINGSMTVPGGAFTEVHINGSGKITSDFCCDSYHVNGQSHVIGNITAEEVTVNGKADVQGNLTTKEIVINGKADVTGNIQASDIQIHGNLNIEGNVAADDFVSKGKTTIEGNCEAEDFTSKGIIHISKMLNADSIEIKLNADSYIKEIGGEEIKIRRESMANGLGKLISFLANPKSSTFTSDLIEGDEIYVEFTTAEIVRGNEVQIGPGCTIRRVEYRDELTVDPSSTIKETIQN</sequence>